<accession>A0ABU5S1R2</accession>
<evidence type="ECO:0008006" key="3">
    <source>
        <dbReference type="Google" id="ProtNLM"/>
    </source>
</evidence>
<protein>
    <recommendedName>
        <fullName evidence="3">SMODS-associated and fused to various effectors domain-containing protein</fullName>
    </recommendedName>
</protein>
<keyword evidence="2" id="KW-1185">Reference proteome</keyword>
<evidence type="ECO:0000313" key="2">
    <source>
        <dbReference type="Proteomes" id="UP001303899"/>
    </source>
</evidence>
<gene>
    <name evidence="1" type="ORF">VB776_05745</name>
</gene>
<proteinExistence type="predicted"/>
<dbReference type="EMBL" id="JAYGIL010000005">
    <property type="protein sequence ID" value="MEA5402406.1"/>
    <property type="molecule type" value="Genomic_DNA"/>
</dbReference>
<sequence length="310" mass="36463">MEIKSGKQIKIEELKDKNFDLFFLSENHEKRSYSLHEKIVKLNININKTFVFCYKDYVADNNKDDIYKVKIDSHTQILELIDSEIKKIEKKEVRIIVDYSCMTKPWYYSIILYLKNKKSNLNSIDIYFSYTPSKFIEPQNPKPNKDIGPLPGKYVVPTDKPKALIVCLGYEQNKAEGIIEHLDPKISYLFYTKPAIEKEFVNTLEKNNRSILKERKKYVRTYPFNDLLVLERELTYLYHLLRNDYSIIIAPLGPKPFTFIAMLMSIKYDDIDIWRVGSGNDINEYDNEPSPKGNFIICEVLFEDSDNSLT</sequence>
<evidence type="ECO:0000313" key="1">
    <source>
        <dbReference type="EMBL" id="MEA5402406.1"/>
    </source>
</evidence>
<dbReference type="Proteomes" id="UP001303899">
    <property type="component" value="Unassembled WGS sequence"/>
</dbReference>
<organism evidence="1 2">
    <name type="scientific">Arcicella gelida</name>
    <dbReference type="NCBI Taxonomy" id="2984195"/>
    <lineage>
        <taxon>Bacteria</taxon>
        <taxon>Pseudomonadati</taxon>
        <taxon>Bacteroidota</taxon>
        <taxon>Cytophagia</taxon>
        <taxon>Cytophagales</taxon>
        <taxon>Flectobacillaceae</taxon>
        <taxon>Arcicella</taxon>
    </lineage>
</organism>
<comment type="caution">
    <text evidence="1">The sequence shown here is derived from an EMBL/GenBank/DDBJ whole genome shotgun (WGS) entry which is preliminary data.</text>
</comment>
<dbReference type="RefSeq" id="WP_323326902.1">
    <property type="nucleotide sequence ID" value="NZ_JAYGIL010000005.1"/>
</dbReference>
<reference evidence="1 2" key="1">
    <citation type="submission" date="2023-12" db="EMBL/GenBank/DDBJ databases">
        <title>Novel species of the genus Arcicella isolated from rivers.</title>
        <authorList>
            <person name="Lu H."/>
        </authorList>
    </citation>
    <scope>NUCLEOTIDE SEQUENCE [LARGE SCALE GENOMIC DNA]</scope>
    <source>
        <strain evidence="1 2">DC2W</strain>
    </source>
</reference>
<name>A0ABU5S1R2_9BACT</name>